<evidence type="ECO:0000313" key="1">
    <source>
        <dbReference type="EMBL" id="GFS95253.1"/>
    </source>
</evidence>
<evidence type="ECO:0000313" key="2">
    <source>
        <dbReference type="Proteomes" id="UP000887013"/>
    </source>
</evidence>
<dbReference type="Proteomes" id="UP000887013">
    <property type="component" value="Unassembled WGS sequence"/>
</dbReference>
<comment type="caution">
    <text evidence="1">The sequence shown here is derived from an EMBL/GenBank/DDBJ whole genome shotgun (WGS) entry which is preliminary data.</text>
</comment>
<proteinExistence type="predicted"/>
<dbReference type="EMBL" id="BMAW01100507">
    <property type="protein sequence ID" value="GFS95253.1"/>
    <property type="molecule type" value="Genomic_DNA"/>
</dbReference>
<keyword evidence="2" id="KW-1185">Reference proteome</keyword>
<dbReference type="AlphaFoldDB" id="A0A8X6TD73"/>
<gene>
    <name evidence="1" type="ORF">NPIL_130781</name>
</gene>
<sequence>MLLPELYLSEGVVSVNLLAVFDRVFIRIPFEKGIQFRREFSKADMSMWSDTPLLGKLLYPSGSVHPIRRCDLCNASGFDKDLALWARIQIVARWPVYPSQRSPHQLRTLRTDRFYNVQQWSPVAETDGLTKTTLSLDRSLPPSRVHQDMTVL</sequence>
<protein>
    <submittedName>
        <fullName evidence="1">Uncharacterized protein</fullName>
    </submittedName>
</protein>
<organism evidence="1 2">
    <name type="scientific">Nephila pilipes</name>
    <name type="common">Giant wood spider</name>
    <name type="synonym">Nephila maculata</name>
    <dbReference type="NCBI Taxonomy" id="299642"/>
    <lineage>
        <taxon>Eukaryota</taxon>
        <taxon>Metazoa</taxon>
        <taxon>Ecdysozoa</taxon>
        <taxon>Arthropoda</taxon>
        <taxon>Chelicerata</taxon>
        <taxon>Arachnida</taxon>
        <taxon>Araneae</taxon>
        <taxon>Araneomorphae</taxon>
        <taxon>Entelegynae</taxon>
        <taxon>Araneoidea</taxon>
        <taxon>Nephilidae</taxon>
        <taxon>Nephila</taxon>
    </lineage>
</organism>
<name>A0A8X6TD73_NEPPI</name>
<accession>A0A8X6TD73</accession>
<reference evidence="1" key="1">
    <citation type="submission" date="2020-08" db="EMBL/GenBank/DDBJ databases">
        <title>Multicomponent nature underlies the extraordinary mechanical properties of spider dragline silk.</title>
        <authorList>
            <person name="Kono N."/>
            <person name="Nakamura H."/>
            <person name="Mori M."/>
            <person name="Yoshida Y."/>
            <person name="Ohtoshi R."/>
            <person name="Malay A.D."/>
            <person name="Moran D.A.P."/>
            <person name="Tomita M."/>
            <person name="Numata K."/>
            <person name="Arakawa K."/>
        </authorList>
    </citation>
    <scope>NUCLEOTIDE SEQUENCE</scope>
</reference>